<proteinExistence type="predicted"/>
<comment type="caution">
    <text evidence="2">The sequence shown here is derived from an EMBL/GenBank/DDBJ whole genome shotgun (WGS) entry which is preliminary data.</text>
</comment>
<dbReference type="Proteomes" id="UP000034794">
    <property type="component" value="Unassembled WGS sequence"/>
</dbReference>
<gene>
    <name evidence="2" type="ORF">UX47_C0004G0025</name>
</gene>
<accession>A0A0G1SJ78</accession>
<reference evidence="2 3" key="1">
    <citation type="journal article" date="2015" name="Nature">
        <title>rRNA introns, odd ribosomes, and small enigmatic genomes across a large radiation of phyla.</title>
        <authorList>
            <person name="Brown C.T."/>
            <person name="Hug L.A."/>
            <person name="Thomas B.C."/>
            <person name="Sharon I."/>
            <person name="Castelle C.J."/>
            <person name="Singh A."/>
            <person name="Wilkins M.J."/>
            <person name="Williams K.H."/>
            <person name="Banfield J.F."/>
        </authorList>
    </citation>
    <scope>NUCLEOTIDE SEQUENCE [LARGE SCALE GENOMIC DNA]</scope>
</reference>
<dbReference type="InterPro" id="IPR057679">
    <property type="entry name" value="DUF7919"/>
</dbReference>
<evidence type="ECO:0000313" key="3">
    <source>
        <dbReference type="Proteomes" id="UP000034794"/>
    </source>
</evidence>
<dbReference type="Pfam" id="PF25535">
    <property type="entry name" value="DUF7919"/>
    <property type="match status" value="1"/>
</dbReference>
<dbReference type="EMBL" id="LCMI01000004">
    <property type="protein sequence ID" value="KKU33380.1"/>
    <property type="molecule type" value="Genomic_DNA"/>
</dbReference>
<name>A0A0G1SJ78_9BACT</name>
<evidence type="ECO:0000313" key="2">
    <source>
        <dbReference type="EMBL" id="KKU33380.1"/>
    </source>
</evidence>
<protein>
    <recommendedName>
        <fullName evidence="1">DUF7919 domain-containing protein</fullName>
    </recommendedName>
</protein>
<evidence type="ECO:0000259" key="1">
    <source>
        <dbReference type="Pfam" id="PF25535"/>
    </source>
</evidence>
<sequence>MGWHECTYPHDKQSIFCHQSSGDVTLRFANGRAWVMPDMILHYVADHNWLPPTAFVDDVMTVDCTGGERRQTRGGPMVQPVSVGYLSGSFQTGQVSDGFLERLEALMLKYDTSGNVATLRNSNFRHDVTR</sequence>
<feature type="domain" description="DUF7919" evidence="1">
    <location>
        <begin position="1"/>
        <end position="60"/>
    </location>
</feature>
<dbReference type="AlphaFoldDB" id="A0A0G1SJ78"/>
<organism evidence="2 3">
    <name type="scientific">Candidatus Collierbacteria bacterium GW2011_GWA2_46_26</name>
    <dbReference type="NCBI Taxonomy" id="1618381"/>
    <lineage>
        <taxon>Bacteria</taxon>
        <taxon>Candidatus Collieribacteriota</taxon>
    </lineage>
</organism>